<organism evidence="2">
    <name type="scientific">Bionectria ochroleuca</name>
    <name type="common">Gliocladium roseum</name>
    <dbReference type="NCBI Taxonomy" id="29856"/>
    <lineage>
        <taxon>Eukaryota</taxon>
        <taxon>Fungi</taxon>
        <taxon>Dikarya</taxon>
        <taxon>Ascomycota</taxon>
        <taxon>Pezizomycotina</taxon>
        <taxon>Sordariomycetes</taxon>
        <taxon>Hypocreomycetidae</taxon>
        <taxon>Hypocreales</taxon>
        <taxon>Bionectriaceae</taxon>
        <taxon>Clonostachys</taxon>
    </lineage>
</organism>
<evidence type="ECO:0000256" key="1">
    <source>
        <dbReference type="SAM" id="MobiDB-lite"/>
    </source>
</evidence>
<dbReference type="AlphaFoldDB" id="A0A0B7K856"/>
<feature type="region of interest" description="Disordered" evidence="1">
    <location>
        <begin position="1"/>
        <end position="21"/>
    </location>
</feature>
<dbReference type="EMBL" id="CDPU01000034">
    <property type="protein sequence ID" value="CEO53319.1"/>
    <property type="molecule type" value="Genomic_DNA"/>
</dbReference>
<accession>A0A0B7K856</accession>
<protein>
    <submittedName>
        <fullName evidence="2">Uncharacterized protein</fullName>
    </submittedName>
</protein>
<gene>
    <name evidence="2" type="ORF">BN869_000009377_1</name>
</gene>
<name>A0A0B7K856_BIOOC</name>
<reference evidence="2" key="1">
    <citation type="submission" date="2015-01" db="EMBL/GenBank/DDBJ databases">
        <authorList>
            <person name="Durling Mikael"/>
        </authorList>
    </citation>
    <scope>NUCLEOTIDE SEQUENCE</scope>
</reference>
<sequence length="686" mass="77249">MLSTRIFSPKHHRRTEPVMQRQDETMSARLVFELFRPALPRLGESKPIHVRLHSNCGACGVLFETGEKITALKHHENALIKIDAREFPPPQARSFPVSRDSPSPHGRYQFCRLGNCAACGVSSESITCHSDCFNLWMKSMGNGHGSRKLWFAATWRYPWLNCPELRLPPGDHVMTYMDCAKEALAWPDIAKLPAELKTQIVELSGPTKIGRIASVLQLVSEVAEDRPFVATLPLDNIKYWCRGGQPTVSHASNGEQVQLTIDARGLMEICWVTEPMKNRTARSDRMLYISGPIEQFSNVEVAFQNGLARLMLPCTQEIKLWDSPAGLRRGTIISGDEPSHPPHLTYKLPISRFTSLDLGGCDGLTFFIVPDGVHSIHAHTPESPNAIKAFERLRRDYEGCVTWFYLPLAAHDEVLAIGLRLRRFAHRDRMNPTFVIHLRSGHYVIGPHREGAVFDVLLQTHGRPVLAYEPWSNIQVVPHINQIAVSPQTGVKAQYRFIIPEGLCSLDQSCLASAPLTDVESMDVFRSAANGPCVGIIFTYRDGWTRSVGQCRLDLDIVTTYKEPVKLYHAFRSFTSLLEWRRGVLGEVFVDVATVEHPEVALVYPDDAVRRPTHFWAHSEMQGVLHYWSKGEGSYFRIETPEETAPQQMIEFNPGFIEGKREVRKLAAEHLDGLDSDAQGRVLNVV</sequence>
<evidence type="ECO:0000313" key="2">
    <source>
        <dbReference type="EMBL" id="CEO53319.1"/>
    </source>
</evidence>
<proteinExistence type="predicted"/>